<dbReference type="RefSeq" id="WP_379075287.1">
    <property type="nucleotide sequence ID" value="NZ_JBHULL010000005.1"/>
</dbReference>
<feature type="signal peptide" evidence="1">
    <location>
        <begin position="1"/>
        <end position="23"/>
    </location>
</feature>
<accession>A0ABW5MEN4</accession>
<evidence type="ECO:0000313" key="2">
    <source>
        <dbReference type="EMBL" id="MFD2581650.1"/>
    </source>
</evidence>
<organism evidence="2 3">
    <name type="scientific">Pedobacter vanadiisoli</name>
    <dbReference type="NCBI Taxonomy" id="1761975"/>
    <lineage>
        <taxon>Bacteria</taxon>
        <taxon>Pseudomonadati</taxon>
        <taxon>Bacteroidota</taxon>
        <taxon>Sphingobacteriia</taxon>
        <taxon>Sphingobacteriales</taxon>
        <taxon>Sphingobacteriaceae</taxon>
        <taxon>Pedobacter</taxon>
    </lineage>
</organism>
<reference evidence="3" key="1">
    <citation type="journal article" date="2019" name="Int. J. Syst. Evol. Microbiol.">
        <title>The Global Catalogue of Microorganisms (GCM) 10K type strain sequencing project: providing services to taxonomists for standard genome sequencing and annotation.</title>
        <authorList>
            <consortium name="The Broad Institute Genomics Platform"/>
            <consortium name="The Broad Institute Genome Sequencing Center for Infectious Disease"/>
            <person name="Wu L."/>
            <person name="Ma J."/>
        </authorList>
    </citation>
    <scope>NUCLEOTIDE SEQUENCE [LARGE SCALE GENOMIC DNA]</scope>
    <source>
        <strain evidence="3">KCTC 42866</strain>
    </source>
</reference>
<evidence type="ECO:0008006" key="4">
    <source>
        <dbReference type="Google" id="ProtNLM"/>
    </source>
</evidence>
<evidence type="ECO:0000256" key="1">
    <source>
        <dbReference type="SAM" id="SignalP"/>
    </source>
</evidence>
<dbReference type="EMBL" id="JBHULL010000005">
    <property type="protein sequence ID" value="MFD2581650.1"/>
    <property type="molecule type" value="Genomic_DNA"/>
</dbReference>
<protein>
    <recommendedName>
        <fullName evidence="4">Secreted protein</fullName>
    </recommendedName>
</protein>
<evidence type="ECO:0000313" key="3">
    <source>
        <dbReference type="Proteomes" id="UP001597461"/>
    </source>
</evidence>
<feature type="chain" id="PRO_5046362180" description="Secreted protein" evidence="1">
    <location>
        <begin position="24"/>
        <end position="130"/>
    </location>
</feature>
<keyword evidence="1" id="KW-0732">Signal</keyword>
<keyword evidence="3" id="KW-1185">Reference proteome</keyword>
<proteinExistence type="predicted"/>
<comment type="caution">
    <text evidence="2">The sequence shown here is derived from an EMBL/GenBank/DDBJ whole genome shotgun (WGS) entry which is preliminary data.</text>
</comment>
<name>A0ABW5MEN4_9SPHI</name>
<gene>
    <name evidence="2" type="ORF">ACFSR6_04050</name>
</gene>
<sequence length="130" mass="14282">MKKSILILSLFLSFFAISNSVKAQCVQPPTQILTTAYDQSQYYVTVTLNPTTGAQSVLIEDPNNTSNNAYVTIDSTYGGCSLSAYEVYGSFIIFDIPSQSYKRYSVSLTAQTGFDGTDPERGAYTIGEYF</sequence>
<dbReference type="Proteomes" id="UP001597461">
    <property type="component" value="Unassembled WGS sequence"/>
</dbReference>